<gene>
    <name evidence="2" type="ORF">K431DRAFT_258814</name>
</gene>
<dbReference type="EMBL" id="MU003765">
    <property type="protein sequence ID" value="KAF2726122.1"/>
    <property type="molecule type" value="Genomic_DNA"/>
</dbReference>
<dbReference type="Gene3D" id="3.30.2140.20">
    <property type="match status" value="1"/>
</dbReference>
<evidence type="ECO:0000313" key="2">
    <source>
        <dbReference type="EMBL" id="KAF2726122.1"/>
    </source>
</evidence>
<dbReference type="InterPro" id="IPR053710">
    <property type="entry name" value="Arylamine_NAT_domain_sf"/>
</dbReference>
<sequence length="317" mass="36513">MGSVYSADQVEQFLSYVELPPKYHLHNNPPRDLTFLTALHTHMISKVPYENLTIHYSNNHAVSLELQTLFQKIVGDARGRGGYCMEVSLLYNQILRALGFRAFTVGVKIRLRTDGIPQGDFFGWVHIVNIVTLEDNTRWMVDVGFGGDGATKPLPLTDGHITQNIGTQEIRLIRDFIPTQTERTPGREMWIYQYRNESSKPWNSFYAFSDLLEFLPPDFHIMNWFTSTSPENAQTFTTLVVKFLRRPRKDALDDEEIYGKRMLVNGTVKENLGGRTQVVQECTTEEERVKALKTWFDLELTQEEIASIRGRNTELKC</sequence>
<dbReference type="PANTHER" id="PTHR11786:SF0">
    <property type="entry name" value="ARYLAMINE N-ACETYLTRANSFERASE 4-RELATED"/>
    <property type="match status" value="1"/>
</dbReference>
<dbReference type="AlphaFoldDB" id="A0A9P4QF45"/>
<accession>A0A9P4QF45</accession>
<dbReference type="SUPFAM" id="SSF54001">
    <property type="entry name" value="Cysteine proteinases"/>
    <property type="match status" value="1"/>
</dbReference>
<comment type="caution">
    <text evidence="2">The sequence shown here is derived from an EMBL/GenBank/DDBJ whole genome shotgun (WGS) entry which is preliminary data.</text>
</comment>
<evidence type="ECO:0000313" key="3">
    <source>
        <dbReference type="Proteomes" id="UP000799441"/>
    </source>
</evidence>
<proteinExistence type="inferred from homology"/>
<dbReference type="OrthoDB" id="10260017at2759"/>
<comment type="similarity">
    <text evidence="1">Belongs to the arylamine N-acetyltransferase family.</text>
</comment>
<evidence type="ECO:0000256" key="1">
    <source>
        <dbReference type="ARBA" id="ARBA00006547"/>
    </source>
</evidence>
<keyword evidence="3" id="KW-1185">Reference proteome</keyword>
<dbReference type="PANTHER" id="PTHR11786">
    <property type="entry name" value="N-HYDROXYARYLAMINE O-ACETYLTRANSFERASE"/>
    <property type="match status" value="1"/>
</dbReference>
<dbReference type="InterPro" id="IPR001447">
    <property type="entry name" value="Arylamine_N-AcTrfase"/>
</dbReference>
<protein>
    <submittedName>
        <fullName evidence="2">Arylamine N-acetyltransferase 2</fullName>
    </submittedName>
</protein>
<dbReference type="InterPro" id="IPR038765">
    <property type="entry name" value="Papain-like_cys_pep_sf"/>
</dbReference>
<dbReference type="GO" id="GO:0016407">
    <property type="term" value="F:acetyltransferase activity"/>
    <property type="evidence" value="ECO:0007669"/>
    <property type="project" value="InterPro"/>
</dbReference>
<reference evidence="2" key="1">
    <citation type="journal article" date="2020" name="Stud. Mycol.">
        <title>101 Dothideomycetes genomes: a test case for predicting lifestyles and emergence of pathogens.</title>
        <authorList>
            <person name="Haridas S."/>
            <person name="Albert R."/>
            <person name="Binder M."/>
            <person name="Bloem J."/>
            <person name="Labutti K."/>
            <person name="Salamov A."/>
            <person name="Andreopoulos B."/>
            <person name="Baker S."/>
            <person name="Barry K."/>
            <person name="Bills G."/>
            <person name="Bluhm B."/>
            <person name="Cannon C."/>
            <person name="Castanera R."/>
            <person name="Culley D."/>
            <person name="Daum C."/>
            <person name="Ezra D."/>
            <person name="Gonzalez J."/>
            <person name="Henrissat B."/>
            <person name="Kuo A."/>
            <person name="Liang C."/>
            <person name="Lipzen A."/>
            <person name="Lutzoni F."/>
            <person name="Magnuson J."/>
            <person name="Mondo S."/>
            <person name="Nolan M."/>
            <person name="Ohm R."/>
            <person name="Pangilinan J."/>
            <person name="Park H.-J."/>
            <person name="Ramirez L."/>
            <person name="Alfaro M."/>
            <person name="Sun H."/>
            <person name="Tritt A."/>
            <person name="Yoshinaga Y."/>
            <person name="Zwiers L.-H."/>
            <person name="Turgeon B."/>
            <person name="Goodwin S."/>
            <person name="Spatafora J."/>
            <person name="Crous P."/>
            <person name="Grigoriev I."/>
        </authorList>
    </citation>
    <scope>NUCLEOTIDE SEQUENCE</scope>
    <source>
        <strain evidence="2">CBS 116435</strain>
    </source>
</reference>
<organism evidence="2 3">
    <name type="scientific">Polychaeton citri CBS 116435</name>
    <dbReference type="NCBI Taxonomy" id="1314669"/>
    <lineage>
        <taxon>Eukaryota</taxon>
        <taxon>Fungi</taxon>
        <taxon>Dikarya</taxon>
        <taxon>Ascomycota</taxon>
        <taxon>Pezizomycotina</taxon>
        <taxon>Dothideomycetes</taxon>
        <taxon>Dothideomycetidae</taxon>
        <taxon>Capnodiales</taxon>
        <taxon>Capnodiaceae</taxon>
        <taxon>Polychaeton</taxon>
    </lineage>
</organism>
<dbReference type="Proteomes" id="UP000799441">
    <property type="component" value="Unassembled WGS sequence"/>
</dbReference>
<name>A0A9P4QF45_9PEZI</name>
<dbReference type="Pfam" id="PF00797">
    <property type="entry name" value="Acetyltransf_2"/>
    <property type="match status" value="1"/>
</dbReference>